<evidence type="ECO:0000313" key="1">
    <source>
        <dbReference type="EMBL" id="QDU67712.1"/>
    </source>
</evidence>
<gene>
    <name evidence="1" type="ORF">Pla133_28000</name>
</gene>
<sequence>MVRLSDFALDMERVNQGTWVDWAKTGIRFRVRLADSRVGFRDRLLEGYRAHEGWRRENLSNLLASRWIVDSLVDDEREFWSALIAEELVTDWDGVDAEDGEGAESYTPDGLARRISTLAFRELFEFLLRVSLNSGLFRAKRAEAERGKP</sequence>
<organism evidence="1 2">
    <name type="scientific">Engelhardtia mirabilis</name>
    <dbReference type="NCBI Taxonomy" id="2528011"/>
    <lineage>
        <taxon>Bacteria</taxon>
        <taxon>Pseudomonadati</taxon>
        <taxon>Planctomycetota</taxon>
        <taxon>Planctomycetia</taxon>
        <taxon>Planctomycetia incertae sedis</taxon>
        <taxon>Engelhardtia</taxon>
    </lineage>
</organism>
<dbReference type="KEGG" id="pbap:Pla133_28000"/>
<reference evidence="1 2" key="1">
    <citation type="submission" date="2019-02" db="EMBL/GenBank/DDBJ databases">
        <title>Deep-cultivation of Planctomycetes and their phenomic and genomic characterization uncovers novel biology.</title>
        <authorList>
            <person name="Wiegand S."/>
            <person name="Jogler M."/>
            <person name="Boedeker C."/>
            <person name="Pinto D."/>
            <person name="Vollmers J."/>
            <person name="Rivas-Marin E."/>
            <person name="Kohn T."/>
            <person name="Peeters S.H."/>
            <person name="Heuer A."/>
            <person name="Rast P."/>
            <person name="Oberbeckmann S."/>
            <person name="Bunk B."/>
            <person name="Jeske O."/>
            <person name="Meyerdierks A."/>
            <person name="Storesund J.E."/>
            <person name="Kallscheuer N."/>
            <person name="Luecker S."/>
            <person name="Lage O.M."/>
            <person name="Pohl T."/>
            <person name="Merkel B.J."/>
            <person name="Hornburger P."/>
            <person name="Mueller R.-W."/>
            <person name="Bruemmer F."/>
            <person name="Labrenz M."/>
            <person name="Spormann A.M."/>
            <person name="Op den Camp H."/>
            <person name="Overmann J."/>
            <person name="Amann R."/>
            <person name="Jetten M.S.M."/>
            <person name="Mascher T."/>
            <person name="Medema M.H."/>
            <person name="Devos D.P."/>
            <person name="Kaster A.-K."/>
            <person name="Ovreas L."/>
            <person name="Rohde M."/>
            <person name="Galperin M.Y."/>
            <person name="Jogler C."/>
        </authorList>
    </citation>
    <scope>NUCLEOTIDE SEQUENCE [LARGE SCALE GENOMIC DNA]</scope>
    <source>
        <strain evidence="1 2">Pla133</strain>
    </source>
</reference>
<dbReference type="EMBL" id="CP036287">
    <property type="protein sequence ID" value="QDU67712.1"/>
    <property type="molecule type" value="Genomic_DNA"/>
</dbReference>
<evidence type="ECO:0000313" key="2">
    <source>
        <dbReference type="Proteomes" id="UP000316921"/>
    </source>
</evidence>
<dbReference type="AlphaFoldDB" id="A0A518BL58"/>
<keyword evidence="2" id="KW-1185">Reference proteome</keyword>
<protein>
    <submittedName>
        <fullName evidence="1">Uncharacterized protein</fullName>
    </submittedName>
</protein>
<name>A0A518BL58_9BACT</name>
<proteinExistence type="predicted"/>
<dbReference type="Proteomes" id="UP000316921">
    <property type="component" value="Chromosome"/>
</dbReference>
<dbReference type="RefSeq" id="WP_145066098.1">
    <property type="nucleotide sequence ID" value="NZ_CP036287.1"/>
</dbReference>
<accession>A0A518BL58</accession>